<reference evidence="3" key="1">
    <citation type="submission" date="2015-11" db="EMBL/GenBank/DDBJ databases">
        <authorList>
            <person name="Varghese N."/>
        </authorList>
    </citation>
    <scope>NUCLEOTIDE SEQUENCE [LARGE SCALE GENOMIC DNA]</scope>
    <source>
        <strain evidence="3">DSM 45899</strain>
    </source>
</reference>
<proteinExistence type="predicted"/>
<evidence type="ECO:0000259" key="1">
    <source>
        <dbReference type="PROSITE" id="PS50943"/>
    </source>
</evidence>
<dbReference type="Proteomes" id="UP000198802">
    <property type="component" value="Unassembled WGS sequence"/>
</dbReference>
<dbReference type="GO" id="GO:0003677">
    <property type="term" value="F:DNA binding"/>
    <property type="evidence" value="ECO:0007669"/>
    <property type="project" value="InterPro"/>
</dbReference>
<dbReference type="SUPFAM" id="SSF47413">
    <property type="entry name" value="lambda repressor-like DNA-binding domains"/>
    <property type="match status" value="1"/>
</dbReference>
<dbReference type="EMBL" id="FAOZ01000004">
    <property type="protein sequence ID" value="CUU55114.1"/>
    <property type="molecule type" value="Genomic_DNA"/>
</dbReference>
<dbReference type="RefSeq" id="WP_091273282.1">
    <property type="nucleotide sequence ID" value="NZ_FAOZ01000004.1"/>
</dbReference>
<dbReference type="AlphaFoldDB" id="A0A0S4QKL1"/>
<name>A0A0S4QKL1_9ACTN</name>
<dbReference type="SMART" id="SM00530">
    <property type="entry name" value="HTH_XRE"/>
    <property type="match status" value="1"/>
</dbReference>
<feature type="domain" description="HTH cro/C1-type" evidence="1">
    <location>
        <begin position="16"/>
        <end position="70"/>
    </location>
</feature>
<dbReference type="Gene3D" id="1.10.260.40">
    <property type="entry name" value="lambda repressor-like DNA-binding domains"/>
    <property type="match status" value="1"/>
</dbReference>
<organism evidence="2 3">
    <name type="scientific">Parafrankia irregularis</name>
    <dbReference type="NCBI Taxonomy" id="795642"/>
    <lineage>
        <taxon>Bacteria</taxon>
        <taxon>Bacillati</taxon>
        <taxon>Actinomycetota</taxon>
        <taxon>Actinomycetes</taxon>
        <taxon>Frankiales</taxon>
        <taxon>Frankiaceae</taxon>
        <taxon>Parafrankia</taxon>
    </lineage>
</organism>
<accession>A0A0S4QKL1</accession>
<sequence length="284" mass="30943">MATNAVVARRRLALSLRERRLRAGLTLEEMARRMECSPAKISRMETGRTGVRVADLRMIADVLGLGPADHEAMIELVRQARGREWWHEFADIVPEGSATLFGLEDGAPAISQHSTSIVPGLLQTPEYARALISSVEGITADLVERRLALRLRRQHLLDRPQPPRLDIVLDEAVLCRVIGGAEVMAGQCRHLLARAAAPHVVLRVVPFDAATHAAEGVGFIIFEFDGEEDVMTPVVFAEQLSRSTLIDDPDEAGGYRTALAGARSAALTPERSLELIAARAAGLR</sequence>
<gene>
    <name evidence="2" type="ORF">Ga0074812_104195</name>
</gene>
<dbReference type="InterPro" id="IPR001387">
    <property type="entry name" value="Cro/C1-type_HTH"/>
</dbReference>
<evidence type="ECO:0000313" key="3">
    <source>
        <dbReference type="Proteomes" id="UP000198802"/>
    </source>
</evidence>
<keyword evidence="3" id="KW-1185">Reference proteome</keyword>
<dbReference type="CDD" id="cd00093">
    <property type="entry name" value="HTH_XRE"/>
    <property type="match status" value="1"/>
</dbReference>
<dbReference type="InterPro" id="IPR043917">
    <property type="entry name" value="DUF5753"/>
</dbReference>
<protein>
    <submittedName>
        <fullName evidence="2">Helix-turn-helix domain-containing protein</fullName>
    </submittedName>
</protein>
<dbReference type="Pfam" id="PF13560">
    <property type="entry name" value="HTH_31"/>
    <property type="match status" value="1"/>
</dbReference>
<dbReference type="Pfam" id="PF19054">
    <property type="entry name" value="DUF5753"/>
    <property type="match status" value="1"/>
</dbReference>
<evidence type="ECO:0000313" key="2">
    <source>
        <dbReference type="EMBL" id="CUU55114.1"/>
    </source>
</evidence>
<dbReference type="PROSITE" id="PS50943">
    <property type="entry name" value="HTH_CROC1"/>
    <property type="match status" value="1"/>
</dbReference>
<dbReference type="InterPro" id="IPR010982">
    <property type="entry name" value="Lambda_DNA-bd_dom_sf"/>
</dbReference>